<comment type="caution">
    <text evidence="3">The sequence shown here is derived from an EMBL/GenBank/DDBJ whole genome shotgun (WGS) entry which is preliminary data.</text>
</comment>
<name>C3X3R5_9BURK</name>
<dbReference type="eggNOG" id="COG5455">
    <property type="taxonomic scope" value="Bacteria"/>
</dbReference>
<evidence type="ECO:0000256" key="2">
    <source>
        <dbReference type="SAM" id="SignalP"/>
    </source>
</evidence>
<dbReference type="NCBIfam" id="NF040487">
    <property type="entry name" value="T3SS_CigR_fam"/>
    <property type="match status" value="1"/>
</dbReference>
<proteinExistence type="predicted"/>
<feature type="compositionally biased region" description="Basic residues" evidence="1">
    <location>
        <begin position="34"/>
        <end position="50"/>
    </location>
</feature>
<feature type="chain" id="PRO_5002933712" description="RcnB family protein" evidence="2">
    <location>
        <begin position="27"/>
        <end position="151"/>
    </location>
</feature>
<keyword evidence="4" id="KW-1185">Reference proteome</keyword>
<gene>
    <name evidence="3" type="ORF">OFAG_01004</name>
</gene>
<accession>C3X3R5</accession>
<evidence type="ECO:0000256" key="1">
    <source>
        <dbReference type="SAM" id="MobiDB-lite"/>
    </source>
</evidence>
<feature type="signal peptide" evidence="2">
    <location>
        <begin position="1"/>
        <end position="26"/>
    </location>
</feature>
<feature type="region of interest" description="Disordered" evidence="1">
    <location>
        <begin position="25"/>
        <end position="55"/>
    </location>
</feature>
<dbReference type="HOGENOM" id="CLU_131505_0_0_4"/>
<organism evidence="3 4">
    <name type="scientific">Oxalobacter paraformigenes</name>
    <dbReference type="NCBI Taxonomy" id="556268"/>
    <lineage>
        <taxon>Bacteria</taxon>
        <taxon>Pseudomonadati</taxon>
        <taxon>Pseudomonadota</taxon>
        <taxon>Betaproteobacteria</taxon>
        <taxon>Burkholderiales</taxon>
        <taxon>Oxalobacteraceae</taxon>
        <taxon>Oxalobacter</taxon>
    </lineage>
</organism>
<evidence type="ECO:0008006" key="5">
    <source>
        <dbReference type="Google" id="ProtNLM"/>
    </source>
</evidence>
<dbReference type="Proteomes" id="UP000003973">
    <property type="component" value="Unassembled WGS sequence"/>
</dbReference>
<keyword evidence="2" id="KW-0732">Signal</keyword>
<evidence type="ECO:0000313" key="3">
    <source>
        <dbReference type="EMBL" id="EEO27851.2"/>
    </source>
</evidence>
<reference evidence="3" key="1">
    <citation type="submission" date="2011-10" db="EMBL/GenBank/DDBJ databases">
        <title>The Genome Sequence of Oxalobacter formigenes HOxBLS.</title>
        <authorList>
            <consortium name="The Broad Institute Genome Sequencing Platform"/>
            <person name="Earl A."/>
            <person name="Ward D."/>
            <person name="Feldgarden M."/>
            <person name="Gevers D."/>
            <person name="Allison M.J."/>
            <person name="Humphrey S."/>
            <person name="Young S.K."/>
            <person name="Zeng Q."/>
            <person name="Gargeya S."/>
            <person name="Fitzgerald M."/>
            <person name="Haas B."/>
            <person name="Abouelleil A."/>
            <person name="Alvarado L."/>
            <person name="Arachchi H.M."/>
            <person name="Berlin A."/>
            <person name="Brown A."/>
            <person name="Chapman S.B."/>
            <person name="Chen Z."/>
            <person name="Dunbar C."/>
            <person name="Freedman E."/>
            <person name="Gearin G."/>
            <person name="Goldberg J."/>
            <person name="Griggs A."/>
            <person name="Gujja S."/>
            <person name="Heiman D."/>
            <person name="Howarth C."/>
            <person name="Larson L."/>
            <person name="Lui A."/>
            <person name="MacDonald P.J.P."/>
            <person name="Montmayeur A."/>
            <person name="Murphy C."/>
            <person name="Neiman D."/>
            <person name="Pearson M."/>
            <person name="Priest M."/>
            <person name="Roberts A."/>
            <person name="Saif S."/>
            <person name="Shea T."/>
            <person name="Shenoy N."/>
            <person name="Sisk P."/>
            <person name="Stolte C."/>
            <person name="Sykes S."/>
            <person name="Wortman J."/>
            <person name="Nusbaum C."/>
            <person name="Birren B."/>
        </authorList>
    </citation>
    <scope>NUCLEOTIDE SEQUENCE [LARGE SCALE GENOMIC DNA]</scope>
    <source>
        <strain evidence="3">HOxBLS</strain>
    </source>
</reference>
<protein>
    <recommendedName>
        <fullName evidence="5">RcnB family protein</fullName>
    </recommendedName>
</protein>
<sequence length="151" mass="15440">MKYGQGAKAMVAAMLAISLAASPAMAEPPAGKGKPGKAQKHGKKKNGKAKKREDDSVSVALVHAGIAVGEARRLALDCRCTGYGALPPGVAKNLARGKPLPPGIAKKTVPAGMLGRLPRHAGYEWRVAGNDLVLVAVATGIVADVLSGVFR</sequence>
<dbReference type="RefSeq" id="WP_020994995.1">
    <property type="nucleotide sequence ID" value="NZ_CABMNL010000001.1"/>
</dbReference>
<dbReference type="AlphaFoldDB" id="C3X3R5"/>
<dbReference type="Gene3D" id="3.10.450.160">
    <property type="entry name" value="inner membrane protein cigr"/>
    <property type="match status" value="1"/>
</dbReference>
<dbReference type="EMBL" id="ACDP02000015">
    <property type="protein sequence ID" value="EEO27851.2"/>
    <property type="molecule type" value="Genomic_DNA"/>
</dbReference>
<evidence type="ECO:0000313" key="4">
    <source>
        <dbReference type="Proteomes" id="UP000003973"/>
    </source>
</evidence>